<comment type="caution">
    <text evidence="3">The sequence shown here is derived from an EMBL/GenBank/DDBJ whole genome shotgun (WGS) entry which is preliminary data.</text>
</comment>
<reference evidence="3" key="1">
    <citation type="journal article" date="2022" name="Int. J. Mol. Sci.">
        <title>Draft Genome of Tanacetum Coccineum: Genomic Comparison of Closely Related Tanacetum-Family Plants.</title>
        <authorList>
            <person name="Yamashiro T."/>
            <person name="Shiraishi A."/>
            <person name="Nakayama K."/>
            <person name="Satake H."/>
        </authorList>
    </citation>
    <scope>NUCLEOTIDE SEQUENCE</scope>
</reference>
<dbReference type="InterPro" id="IPR012337">
    <property type="entry name" value="RNaseH-like_sf"/>
</dbReference>
<gene>
    <name evidence="3" type="ORF">Tco_0941996</name>
</gene>
<dbReference type="PANTHER" id="PTHR48475">
    <property type="entry name" value="RIBONUCLEASE H"/>
    <property type="match status" value="1"/>
</dbReference>
<dbReference type="InterPro" id="IPR041577">
    <property type="entry name" value="RT_RNaseH_2"/>
</dbReference>
<dbReference type="PANTHER" id="PTHR48475:SF2">
    <property type="entry name" value="RIBONUCLEASE H"/>
    <property type="match status" value="1"/>
</dbReference>
<sequence>MLLGRTAMQRMGIVVSTIHGANKFHTEKGIGTILSINKANKGTKRARKILATSKERVLSYVNAEEQIIINDKYPDQTVTIEKQLPDHFKKELQNLLKSNADVFAWTHADMTGILRTIMVEGKPFNTEHKLNEYSHIKPIKQNKSGLGPDRNMAACVERSLDFFKVLKGCKDKKSIQWTTEADKALEKMKKLVQALPTLIALRVGETLTMHLAASKESISDVLAAKRNKRWTPIYFVSRVLQGAELNYPALEKLVLALVHAVRRLRRYFQAHTITVLTNTSIKQILTGPEKTGRVAKWAIELGEHDIVFLRREEKETPADFLAEIPSEDNEKKEKPKEVPDSSNKWILYTDGASNLDGSGVGLMLIDPEGKEYTYALRFEFETTNNETEYEALLAVEHVHRNQNKKADALSKLASMTFEHLTKEVLVEVLTKRSIEEKEVSKVDTQERKSWMDPIHEYLLSGLFPEDTREARNIRIQAPQYKLIRGNMEVAKVIQDCKKWKEESAIRKTRTSGAISAGSTWRFSHWGIHIIGPLPTAPEEAVIPIIETINDRGRVQKATKGKEIKEVTLIEQAYYQNKLRKYHNARSSHPAYIVGDFILLKQNANEWQGPYIINEVHKEELYTIEDAVDQSLVQIAKGTSLRKFYM</sequence>
<evidence type="ECO:0000259" key="2">
    <source>
        <dbReference type="Pfam" id="PF17919"/>
    </source>
</evidence>
<feature type="compositionally biased region" description="Basic and acidic residues" evidence="1">
    <location>
        <begin position="328"/>
        <end position="339"/>
    </location>
</feature>
<dbReference type="Gene3D" id="3.30.420.10">
    <property type="entry name" value="Ribonuclease H-like superfamily/Ribonuclease H"/>
    <property type="match status" value="1"/>
</dbReference>
<dbReference type="SUPFAM" id="SSF56672">
    <property type="entry name" value="DNA/RNA polymerases"/>
    <property type="match status" value="1"/>
</dbReference>
<proteinExistence type="predicted"/>
<evidence type="ECO:0000313" key="3">
    <source>
        <dbReference type="EMBL" id="GJT42131.1"/>
    </source>
</evidence>
<accession>A0ABQ5DSG8</accession>
<reference evidence="3" key="2">
    <citation type="submission" date="2022-01" db="EMBL/GenBank/DDBJ databases">
        <authorList>
            <person name="Yamashiro T."/>
            <person name="Shiraishi A."/>
            <person name="Satake H."/>
            <person name="Nakayama K."/>
        </authorList>
    </citation>
    <scope>NUCLEOTIDE SEQUENCE</scope>
</reference>
<name>A0ABQ5DSG8_9ASTR</name>
<dbReference type="SUPFAM" id="SSF53098">
    <property type="entry name" value="Ribonuclease H-like"/>
    <property type="match status" value="1"/>
</dbReference>
<feature type="region of interest" description="Disordered" evidence="1">
    <location>
        <begin position="319"/>
        <end position="340"/>
    </location>
</feature>
<dbReference type="InterPro" id="IPR036397">
    <property type="entry name" value="RNaseH_sf"/>
</dbReference>
<dbReference type="Pfam" id="PF17919">
    <property type="entry name" value="RT_RNaseH_2"/>
    <property type="match status" value="1"/>
</dbReference>
<feature type="domain" description="Reverse transcriptase/retrotransposon-derived protein RNase H-like" evidence="2">
    <location>
        <begin position="177"/>
        <end position="275"/>
    </location>
</feature>
<keyword evidence="4" id="KW-1185">Reference proteome</keyword>
<dbReference type="EMBL" id="BQNB010015618">
    <property type="protein sequence ID" value="GJT42131.1"/>
    <property type="molecule type" value="Genomic_DNA"/>
</dbReference>
<organism evidence="3 4">
    <name type="scientific">Tanacetum coccineum</name>
    <dbReference type="NCBI Taxonomy" id="301880"/>
    <lineage>
        <taxon>Eukaryota</taxon>
        <taxon>Viridiplantae</taxon>
        <taxon>Streptophyta</taxon>
        <taxon>Embryophyta</taxon>
        <taxon>Tracheophyta</taxon>
        <taxon>Spermatophyta</taxon>
        <taxon>Magnoliopsida</taxon>
        <taxon>eudicotyledons</taxon>
        <taxon>Gunneridae</taxon>
        <taxon>Pentapetalae</taxon>
        <taxon>asterids</taxon>
        <taxon>campanulids</taxon>
        <taxon>Asterales</taxon>
        <taxon>Asteraceae</taxon>
        <taxon>Asteroideae</taxon>
        <taxon>Anthemideae</taxon>
        <taxon>Anthemidinae</taxon>
        <taxon>Tanacetum</taxon>
    </lineage>
</organism>
<dbReference type="InterPro" id="IPR043502">
    <property type="entry name" value="DNA/RNA_pol_sf"/>
</dbReference>
<evidence type="ECO:0000256" key="1">
    <source>
        <dbReference type="SAM" id="MobiDB-lite"/>
    </source>
</evidence>
<evidence type="ECO:0000313" key="4">
    <source>
        <dbReference type="Proteomes" id="UP001151760"/>
    </source>
</evidence>
<dbReference type="Proteomes" id="UP001151760">
    <property type="component" value="Unassembled WGS sequence"/>
</dbReference>
<protein>
    <submittedName>
        <fullName evidence="3">Reverse transcriptase domain, ribonuclease H-like domain protein</fullName>
    </submittedName>
</protein>